<comment type="cofactor">
    <cofactor evidence="13">
        <name>Mg(2+)</name>
        <dbReference type="ChEBI" id="CHEBI:18420"/>
    </cofactor>
</comment>
<gene>
    <name evidence="16" type="ORF">EBB79_16015</name>
</gene>
<dbReference type="UniPathway" id="UPA00017"/>
<protein>
    <recommendedName>
        <fullName evidence="5">Enterobactin synthase component D</fullName>
    </recommendedName>
    <alternativeName>
        <fullName evidence="8">4'-phosphopantetheinyl transferase EntD</fullName>
    </alternativeName>
    <alternativeName>
        <fullName evidence="9">Enterochelin synthase D</fullName>
    </alternativeName>
</protein>
<dbReference type="PANTHER" id="PTHR38096:SF1">
    <property type="entry name" value="ENTEROBACTIN SYNTHASE COMPONENT D"/>
    <property type="match status" value="1"/>
</dbReference>
<feature type="domain" description="4'-phosphopantetheinyl transferase N-terminal" evidence="15">
    <location>
        <begin position="48"/>
        <end position="109"/>
    </location>
</feature>
<accession>A0A3T0N5E5</accession>
<sequence>MNNTKATITDDRLALARPLFQSDVALAVTDPLGTMAAPFADELACLSPNAVDKRQREFAAGRAAARSAMADLGWPPQPILVGKNRAPIWPVGLTGSITHTLSCAMAVVARNSDVLALGIDVEEDTPLEDKLLPAICSDLEQDWLKRQANPGQLAKVIFSAKEAAYKCQYTVSQRFFGFDGMNLELDLAHACFQARFTADQLPFAKNDIISGRFAIGAGVIVTMAELRT</sequence>
<feature type="domain" description="4'-phosphopantetheinyl transferase" evidence="14">
    <location>
        <begin position="117"/>
        <end position="193"/>
    </location>
</feature>
<dbReference type="GO" id="GO:0008897">
    <property type="term" value="F:holo-[acyl-carrier-protein] synthase activity"/>
    <property type="evidence" value="ECO:0007669"/>
    <property type="project" value="InterPro"/>
</dbReference>
<evidence type="ECO:0000256" key="3">
    <source>
        <dbReference type="ARBA" id="ARBA00008342"/>
    </source>
</evidence>
<dbReference type="GO" id="GO:0009366">
    <property type="term" value="C:enterobactin synthetase complex"/>
    <property type="evidence" value="ECO:0007669"/>
    <property type="project" value="InterPro"/>
</dbReference>
<keyword evidence="13" id="KW-0479">Metal-binding</keyword>
<evidence type="ECO:0000256" key="7">
    <source>
        <dbReference type="ARBA" id="ARBA00023191"/>
    </source>
</evidence>
<dbReference type="GO" id="GO:0009239">
    <property type="term" value="P:enterobactin biosynthetic process"/>
    <property type="evidence" value="ECO:0007669"/>
    <property type="project" value="UniProtKB-UniPathway"/>
</dbReference>
<dbReference type="InterPro" id="IPR008278">
    <property type="entry name" value="4-PPantetheinyl_Trfase_dom"/>
</dbReference>
<proteinExistence type="inferred from homology"/>
<name>A0A3T0N5E5_9RHOB</name>
<evidence type="ECO:0000313" key="16">
    <source>
        <dbReference type="EMBL" id="AZV79235.1"/>
    </source>
</evidence>
<evidence type="ECO:0000256" key="2">
    <source>
        <dbReference type="ARBA" id="ARBA00004993"/>
    </source>
</evidence>
<dbReference type="SUPFAM" id="SSF56214">
    <property type="entry name" value="4'-phosphopantetheinyl transferase"/>
    <property type="match status" value="1"/>
</dbReference>
<keyword evidence="7" id="KW-0259">Enterobactin biosynthesis</keyword>
<evidence type="ECO:0000256" key="5">
    <source>
        <dbReference type="ARBA" id="ARBA00019087"/>
    </source>
</evidence>
<dbReference type="Pfam" id="PF17837">
    <property type="entry name" value="4PPT_N"/>
    <property type="match status" value="1"/>
</dbReference>
<comment type="catalytic activity">
    <reaction evidence="10">
        <text>apo-[aryl-carrier protein] + CoA = holo-[aryl-carrier protein] + adenosine 3',5'-bisphosphate + H(+)</text>
        <dbReference type="Rhea" id="RHEA:48404"/>
        <dbReference type="Rhea" id="RHEA-COMP:15903"/>
        <dbReference type="Rhea" id="RHEA-COMP:17557"/>
        <dbReference type="ChEBI" id="CHEBI:15378"/>
        <dbReference type="ChEBI" id="CHEBI:29999"/>
        <dbReference type="ChEBI" id="CHEBI:57287"/>
        <dbReference type="ChEBI" id="CHEBI:58343"/>
        <dbReference type="ChEBI" id="CHEBI:64479"/>
    </reaction>
</comment>
<comment type="catalytic activity">
    <reaction evidence="11">
        <text>apo-[peptidyl-carrier protein] + CoA = holo-[peptidyl-carrier protein] + adenosine 3',5'-bisphosphate + H(+)</text>
        <dbReference type="Rhea" id="RHEA:46228"/>
        <dbReference type="Rhea" id="RHEA-COMP:11479"/>
        <dbReference type="Rhea" id="RHEA-COMP:11480"/>
        <dbReference type="ChEBI" id="CHEBI:15378"/>
        <dbReference type="ChEBI" id="CHEBI:29999"/>
        <dbReference type="ChEBI" id="CHEBI:57287"/>
        <dbReference type="ChEBI" id="CHEBI:58343"/>
        <dbReference type="ChEBI" id="CHEBI:64479"/>
    </reaction>
</comment>
<dbReference type="GO" id="GO:0005886">
    <property type="term" value="C:plasma membrane"/>
    <property type="evidence" value="ECO:0007669"/>
    <property type="project" value="TreeGrafter"/>
</dbReference>
<evidence type="ECO:0000256" key="12">
    <source>
        <dbReference type="PIRSR" id="PIRSR603542-1"/>
    </source>
</evidence>
<feature type="binding site" evidence="12">
    <location>
        <position position="54"/>
    </location>
    <ligand>
        <name>CoA</name>
        <dbReference type="ChEBI" id="CHEBI:57287"/>
    </ligand>
</feature>
<evidence type="ECO:0000256" key="13">
    <source>
        <dbReference type="PIRSR" id="PIRSR603542-2"/>
    </source>
</evidence>
<dbReference type="PANTHER" id="PTHR38096">
    <property type="entry name" value="ENTEROBACTIN SYNTHASE COMPONENT D"/>
    <property type="match status" value="1"/>
</dbReference>
<dbReference type="GO" id="GO:0000287">
    <property type="term" value="F:magnesium ion binding"/>
    <property type="evidence" value="ECO:0007669"/>
    <property type="project" value="InterPro"/>
</dbReference>
<dbReference type="AlphaFoldDB" id="A0A3T0N5E5"/>
<feature type="binding site" evidence="12">
    <location>
        <position position="120"/>
    </location>
    <ligand>
        <name>CoA</name>
        <dbReference type="ChEBI" id="CHEBI:57287"/>
    </ligand>
</feature>
<reference evidence="16 17" key="1">
    <citation type="submission" date="2018-10" db="EMBL/GenBank/DDBJ databases">
        <title>Parasedimentitalea marina sp. nov., a psychrophilic bacterium isolated from deep seawater of the New Britain Trench.</title>
        <authorList>
            <person name="Cao J."/>
        </authorList>
    </citation>
    <scope>NUCLEOTIDE SEQUENCE [LARGE SCALE GENOMIC DNA]</scope>
    <source>
        <strain evidence="16 17">W43</strain>
    </source>
</reference>
<comment type="subunit">
    <text evidence="4">EntB, EntD, EntE, and EntF form a multienzyme complex called enterobactin synthase.</text>
</comment>
<dbReference type="EMBL" id="CP033219">
    <property type="protein sequence ID" value="AZV79235.1"/>
    <property type="molecule type" value="Genomic_DNA"/>
</dbReference>
<evidence type="ECO:0000313" key="17">
    <source>
        <dbReference type="Proteomes" id="UP000283063"/>
    </source>
</evidence>
<dbReference type="Proteomes" id="UP000283063">
    <property type="component" value="Chromosome"/>
</dbReference>
<evidence type="ECO:0000259" key="15">
    <source>
        <dbReference type="Pfam" id="PF17837"/>
    </source>
</evidence>
<keyword evidence="17" id="KW-1185">Reference proteome</keyword>
<feature type="binding site" evidence="12">
    <location>
        <position position="162"/>
    </location>
    <ligand>
        <name>CoA</name>
        <dbReference type="ChEBI" id="CHEBI:57287"/>
    </ligand>
</feature>
<evidence type="ECO:0000256" key="11">
    <source>
        <dbReference type="ARBA" id="ARBA00049191"/>
    </source>
</evidence>
<comment type="pathway">
    <text evidence="2">Siderophore biosynthesis; enterobactin biosynthesis.</text>
</comment>
<dbReference type="RefSeq" id="WP_127749785.1">
    <property type="nucleotide sequence ID" value="NZ_CP033219.1"/>
</dbReference>
<feature type="binding site" evidence="12">
    <location>
        <begin position="98"/>
        <end position="99"/>
    </location>
    <ligand>
        <name>CoA</name>
        <dbReference type="ChEBI" id="CHEBI:57287"/>
    </ligand>
</feature>
<organism evidence="16 17">
    <name type="scientific">Parasedimentitalea marina</name>
    <dbReference type="NCBI Taxonomy" id="2483033"/>
    <lineage>
        <taxon>Bacteria</taxon>
        <taxon>Pseudomonadati</taxon>
        <taxon>Pseudomonadota</taxon>
        <taxon>Alphaproteobacteria</taxon>
        <taxon>Rhodobacterales</taxon>
        <taxon>Paracoccaceae</taxon>
        <taxon>Parasedimentitalea</taxon>
    </lineage>
</organism>
<feature type="binding site" evidence="13">
    <location>
        <position position="120"/>
    </location>
    <ligand>
        <name>Mg(2+)</name>
        <dbReference type="ChEBI" id="CHEBI:18420"/>
    </ligand>
</feature>
<evidence type="ECO:0000256" key="9">
    <source>
        <dbReference type="ARBA" id="ARBA00031996"/>
    </source>
</evidence>
<feature type="binding site" evidence="12">
    <location>
        <position position="166"/>
    </location>
    <ligand>
        <name>CoA</name>
        <dbReference type="ChEBI" id="CHEBI:57287"/>
    </ligand>
</feature>
<evidence type="ECO:0000259" key="14">
    <source>
        <dbReference type="Pfam" id="PF01648"/>
    </source>
</evidence>
<evidence type="ECO:0000256" key="10">
    <source>
        <dbReference type="ARBA" id="ARBA00049176"/>
    </source>
</evidence>
<evidence type="ECO:0000256" key="1">
    <source>
        <dbReference type="ARBA" id="ARBA00003937"/>
    </source>
</evidence>
<comment type="similarity">
    <text evidence="3">Belongs to the P-Pant transferase superfamily. EntD family.</text>
</comment>
<dbReference type="KEGG" id="sedi:EBB79_16015"/>
<dbReference type="PRINTS" id="PR01399">
    <property type="entry name" value="ENTSNTHTASED"/>
</dbReference>
<feature type="binding site" evidence="13">
    <location>
        <position position="122"/>
    </location>
    <ligand>
        <name>Mg(2+)</name>
        <dbReference type="ChEBI" id="CHEBI:18420"/>
    </ligand>
</feature>
<dbReference type="InterPro" id="IPR003542">
    <property type="entry name" value="Enbac_synth_compD-like"/>
</dbReference>
<comment type="function">
    <text evidence="1">Involved in the biosynthesis of the siderophore enterobactin (enterochelin), which is a macrocyclic trimeric lactone of N-(2,3-dihydroxybenzoyl)-serine. The serine trilactone serves as a scaffolding for the three catechol functionalities that provide hexadentate coordination for the tightly ligated iron(2+) atoms. Plays an essential role in the assembly of the enterobactin by catalyzing the transfer of the 4'-phosphopantetheine (Ppant) moiety from coenzyme A to the apo-domains of both EntB (ArCP domain) and EntF (PCP domain) to yield their holo-forms which make them competent for the activation of 2,3-dihydroxybenzoate (DHB) and L-serine, respectively.</text>
</comment>
<dbReference type="InterPro" id="IPR037143">
    <property type="entry name" value="4-PPantetheinyl_Trfase_dom_sf"/>
</dbReference>
<dbReference type="OrthoDB" id="8210607at2"/>
<feature type="binding site" evidence="12">
    <location>
        <position position="62"/>
    </location>
    <ligand>
        <name>CoA</name>
        <dbReference type="ChEBI" id="CHEBI:57287"/>
    </ligand>
</feature>
<evidence type="ECO:0000256" key="8">
    <source>
        <dbReference type="ARBA" id="ARBA00029894"/>
    </source>
</evidence>
<evidence type="ECO:0000256" key="4">
    <source>
        <dbReference type="ARBA" id="ARBA00011503"/>
    </source>
</evidence>
<dbReference type="Pfam" id="PF01648">
    <property type="entry name" value="ACPS"/>
    <property type="match status" value="1"/>
</dbReference>
<dbReference type="InterPro" id="IPR041354">
    <property type="entry name" value="4PPT_N"/>
</dbReference>
<keyword evidence="6 16" id="KW-0808">Transferase</keyword>
<keyword evidence="13" id="KW-0460">Magnesium</keyword>
<evidence type="ECO:0000256" key="6">
    <source>
        <dbReference type="ARBA" id="ARBA00022679"/>
    </source>
</evidence>